<evidence type="ECO:0000313" key="2">
    <source>
        <dbReference type="Proteomes" id="UP001344888"/>
    </source>
</evidence>
<protein>
    <submittedName>
        <fullName evidence="1">Uncharacterized protein</fullName>
    </submittedName>
</protein>
<dbReference type="RefSeq" id="WP_326122031.1">
    <property type="nucleotide sequence ID" value="NZ_JARSFG010000005.1"/>
</dbReference>
<organism evidence="1 2">
    <name type="scientific">Metasolibacillus meyeri</name>
    <dbReference type="NCBI Taxonomy" id="1071052"/>
    <lineage>
        <taxon>Bacteria</taxon>
        <taxon>Bacillati</taxon>
        <taxon>Bacillota</taxon>
        <taxon>Bacilli</taxon>
        <taxon>Bacillales</taxon>
        <taxon>Caryophanaceae</taxon>
        <taxon>Metasolibacillus</taxon>
    </lineage>
</organism>
<accession>A0AAW9NT34</accession>
<evidence type="ECO:0000313" key="1">
    <source>
        <dbReference type="EMBL" id="MEC1177610.1"/>
    </source>
</evidence>
<dbReference type="AlphaFoldDB" id="A0AAW9NT34"/>
<keyword evidence="2" id="KW-1185">Reference proteome</keyword>
<dbReference type="EMBL" id="JARSFG010000005">
    <property type="protein sequence ID" value="MEC1177610.1"/>
    <property type="molecule type" value="Genomic_DNA"/>
</dbReference>
<reference evidence="1 2" key="1">
    <citation type="submission" date="2023-03" db="EMBL/GenBank/DDBJ databases">
        <title>Bacillus Genome Sequencing.</title>
        <authorList>
            <person name="Dunlap C."/>
        </authorList>
    </citation>
    <scope>NUCLEOTIDE SEQUENCE [LARGE SCALE GENOMIC DNA]</scope>
    <source>
        <strain evidence="1 2">B-59205</strain>
    </source>
</reference>
<sequence length="384" mass="42103">MAYEPTIWKNREVEKPRTFTIQDNGDGTVTLIPAEGQINEPGTPIMAANMNKIEDQLVHVDEQLGYMWKKNVYNDVNLTNLSLSTAEKSWESWQEWQDATVVETLVIQIPSEHFWGSIELTLTGGYNVGNAGGGAHIIYHLGAAGGNVYVNEKTIVSISSFFAARFYVGDAVRVSSPNRFYLPISRRANTINRLSIRVKINANTLDAYQLIDNIYLQRTGQVTSNMPVQRSRADEVYDLLFQSVSNGKSLVANAITQKGVPTSPTAEFATMANNINQLRGFATGTRTVAANGALSVTGLTFEPKVVFAIIGSGDGAAHMYIEKLTAARGYIVEAYDGSNQPNQPPTEFSPVWGKRKADSNVIFTATSFSIPARSAGTYTWYAYG</sequence>
<comment type="caution">
    <text evidence="1">The sequence shown here is derived from an EMBL/GenBank/DDBJ whole genome shotgun (WGS) entry which is preliminary data.</text>
</comment>
<name>A0AAW9NT34_9BACL</name>
<gene>
    <name evidence="1" type="ORF">P9B03_03865</name>
</gene>
<proteinExistence type="predicted"/>
<dbReference type="Proteomes" id="UP001344888">
    <property type="component" value="Unassembled WGS sequence"/>
</dbReference>